<dbReference type="InterPro" id="IPR006158">
    <property type="entry name" value="Cobalamin-bd"/>
</dbReference>
<dbReference type="Pfam" id="PF02310">
    <property type="entry name" value="B12-binding"/>
    <property type="match status" value="1"/>
</dbReference>
<dbReference type="RefSeq" id="WP_076557871.1">
    <property type="nucleotide sequence ID" value="NZ_FTOC01000003.1"/>
</dbReference>
<sequence>MKEAYEQLAALLVEGEEKKALQLVREWRDKLPLMEVHEEIITPAMYHVGELWKRNEISVADEHLATAICDYIMTLLSPRNYETHGRKAVFFNVEEEEHHLGLKMAADLFREEGWEARFLGSGVPNDHVLAQIEKFQPEVICVSASLSYRVPSLQKIIRILRERIPEAFILIGGRIVKNYGREEWNESRVQTLRTLPEIKDWLIREKEGVFDEKI</sequence>
<dbReference type="SMART" id="SM01018">
    <property type="entry name" value="B12-binding_2"/>
    <property type="match status" value="1"/>
</dbReference>
<proteinExistence type="predicted"/>
<dbReference type="Gene3D" id="1.10.1240.10">
    <property type="entry name" value="Methionine synthase domain"/>
    <property type="match status" value="1"/>
</dbReference>
<organism evidence="3 4">
    <name type="scientific">Salimicrobium flavidum</name>
    <dbReference type="NCBI Taxonomy" id="570947"/>
    <lineage>
        <taxon>Bacteria</taxon>
        <taxon>Bacillati</taxon>
        <taxon>Bacillota</taxon>
        <taxon>Bacilli</taxon>
        <taxon>Bacillales</taxon>
        <taxon>Bacillaceae</taxon>
        <taxon>Salimicrobium</taxon>
    </lineage>
</organism>
<protein>
    <submittedName>
        <fullName evidence="3">Methanogenic corrinoid protein MtbC1</fullName>
    </submittedName>
</protein>
<reference evidence="4" key="1">
    <citation type="submission" date="2017-01" db="EMBL/GenBank/DDBJ databases">
        <authorList>
            <person name="Varghese N."/>
            <person name="Submissions S."/>
        </authorList>
    </citation>
    <scope>NUCLEOTIDE SEQUENCE [LARGE SCALE GENOMIC DNA]</scope>
    <source>
        <strain evidence="4">DSM 23127</strain>
    </source>
</reference>
<dbReference type="SUPFAM" id="SSF47644">
    <property type="entry name" value="Methionine synthase domain"/>
    <property type="match status" value="1"/>
</dbReference>
<dbReference type="InterPro" id="IPR003759">
    <property type="entry name" value="Cbl-bd_cap"/>
</dbReference>
<evidence type="ECO:0000259" key="2">
    <source>
        <dbReference type="PROSITE" id="PS51337"/>
    </source>
</evidence>
<dbReference type="GO" id="GO:0046872">
    <property type="term" value="F:metal ion binding"/>
    <property type="evidence" value="ECO:0007669"/>
    <property type="project" value="InterPro"/>
</dbReference>
<dbReference type="InterPro" id="IPR036594">
    <property type="entry name" value="Meth_synthase_dom"/>
</dbReference>
<dbReference type="AlphaFoldDB" id="A0A1N7J2R9"/>
<dbReference type="Pfam" id="PF02607">
    <property type="entry name" value="B12-binding_2"/>
    <property type="match status" value="1"/>
</dbReference>
<dbReference type="GO" id="GO:0031419">
    <property type="term" value="F:cobalamin binding"/>
    <property type="evidence" value="ECO:0007669"/>
    <property type="project" value="InterPro"/>
</dbReference>
<dbReference type="Proteomes" id="UP000187608">
    <property type="component" value="Unassembled WGS sequence"/>
</dbReference>
<dbReference type="Gene3D" id="3.40.50.280">
    <property type="entry name" value="Cobalamin-binding domain"/>
    <property type="match status" value="1"/>
</dbReference>
<dbReference type="SUPFAM" id="SSF52242">
    <property type="entry name" value="Cobalamin (vitamin B12)-binding domain"/>
    <property type="match status" value="1"/>
</dbReference>
<name>A0A1N7J2R9_9BACI</name>
<dbReference type="PROSITE" id="PS51332">
    <property type="entry name" value="B12_BINDING"/>
    <property type="match status" value="1"/>
</dbReference>
<evidence type="ECO:0000259" key="1">
    <source>
        <dbReference type="PROSITE" id="PS51332"/>
    </source>
</evidence>
<gene>
    <name evidence="3" type="ORF">SAMN05421687_103258</name>
</gene>
<keyword evidence="4" id="KW-1185">Reference proteome</keyword>
<evidence type="ECO:0000313" key="4">
    <source>
        <dbReference type="Proteomes" id="UP000187608"/>
    </source>
</evidence>
<accession>A0A1N7J2R9</accession>
<feature type="domain" description="B12-binding" evidence="1">
    <location>
        <begin position="85"/>
        <end position="214"/>
    </location>
</feature>
<dbReference type="EMBL" id="FTOC01000003">
    <property type="protein sequence ID" value="SIS43599.1"/>
    <property type="molecule type" value="Genomic_DNA"/>
</dbReference>
<dbReference type="InterPro" id="IPR036724">
    <property type="entry name" value="Cobalamin-bd_sf"/>
</dbReference>
<feature type="domain" description="B12-binding N-terminal" evidence="2">
    <location>
        <begin position="1"/>
        <end position="88"/>
    </location>
</feature>
<evidence type="ECO:0000313" key="3">
    <source>
        <dbReference type="EMBL" id="SIS43599.1"/>
    </source>
</evidence>
<dbReference type="STRING" id="570947.SAMN05421687_103258"/>
<dbReference type="PROSITE" id="PS51337">
    <property type="entry name" value="B12_BINDING_NTER"/>
    <property type="match status" value="1"/>
</dbReference>
<dbReference type="OrthoDB" id="5756833at2"/>